<name>A8IF40_AZOC5</name>
<evidence type="ECO:0000313" key="2">
    <source>
        <dbReference type="Proteomes" id="UP000000270"/>
    </source>
</evidence>
<sequence>MQRWEYFKARGRTYAVPYCHPSRPVEGWVKDRKGLRPMRTKPRYMRLTQTLITEDEARRRAPDLVAVIEEEVVALLEALGDLEAELVAERTKATEALALVETLRLPKVE</sequence>
<reference evidence="1 2" key="3">
    <citation type="journal article" date="2008" name="BMC Genomics">
        <title>The genome of the versatile nitrogen fixer Azorhizobium caulinodans ORS571.</title>
        <authorList>
            <person name="Lee KB."/>
            <person name="Backer P.D."/>
            <person name="Aono T."/>
            <person name="Liu CT."/>
            <person name="Suzuki S."/>
            <person name="Suzuki T."/>
            <person name="Kaneko T."/>
            <person name="Yamada M."/>
            <person name="Tabata S."/>
            <person name="Kupfer D.M."/>
            <person name="Najar F.Z."/>
            <person name="Wiley G.B."/>
            <person name="Roe B."/>
            <person name="Binnewies T.T."/>
            <person name="Ussery D.W."/>
            <person name="D'Haeze W."/>
            <person name="Herder J.D."/>
            <person name="Gevers D."/>
            <person name="Vereecke D."/>
            <person name="Holsters M."/>
            <person name="Oyaizu H."/>
        </authorList>
    </citation>
    <scope>NUCLEOTIDE SEQUENCE [LARGE SCALE GENOMIC DNA]</scope>
    <source>
        <strain evidence="2">ATCC 43989 / DSM 5975 / JCM 20966 / LMG 6465 / NBRC 14845 / NCIMB 13405 / ORS 571</strain>
    </source>
</reference>
<proteinExistence type="predicted"/>
<dbReference type="AlphaFoldDB" id="A8IF40"/>
<reference evidence="1 2" key="1">
    <citation type="journal article" date="2007" name="Appl. Environ. Microbiol.">
        <title>Rhizobial factors required for stem nodule maturation and maintenance in Sesbania rostrata-Azorhizobium caulinodans ORS571 symbiosis.</title>
        <authorList>
            <person name="Suzuki S."/>
            <person name="Aono T."/>
            <person name="Lee KB."/>
            <person name="Suzuki T."/>
            <person name="Liu CT."/>
            <person name="Miwa H."/>
            <person name="Wakao S."/>
            <person name="Iki T."/>
            <person name="Oyaizu H."/>
        </authorList>
    </citation>
    <scope>NUCLEOTIDE SEQUENCE [LARGE SCALE GENOMIC DNA]</scope>
    <source>
        <strain evidence="2">ATCC 43989 / DSM 5975 / JCM 20966 / LMG 6465 / NBRC 14845 / NCIMB 13405 / ORS 571</strain>
    </source>
</reference>
<evidence type="ECO:0000313" key="1">
    <source>
        <dbReference type="EMBL" id="BAF89570.1"/>
    </source>
</evidence>
<dbReference type="KEGG" id="azc:AZC_3572"/>
<reference evidence="1 2" key="6">
    <citation type="journal article" date="2011" name="Appl. Environ. Microbiol.">
        <title>Involvement of the azorhizobial chromosome partition gene (parA) in the onset of bacteroid differentiation during Sesbania rostrata stem nodule development.</title>
        <authorList>
            <person name="Liu CT."/>
            <person name="Lee KB."/>
            <person name="Wang YS."/>
            <person name="Peng MH."/>
            <person name="Lee KT."/>
            <person name="Suzuki S."/>
            <person name="Suzuki T."/>
            <person name="Oyaizu H."/>
        </authorList>
    </citation>
    <scope>NUCLEOTIDE SEQUENCE [LARGE SCALE GENOMIC DNA]</scope>
    <source>
        <strain evidence="2">ATCC 43989 / DSM 5975 / JCM 20966 / LMG 6465 / NBRC 14845 / NCIMB 13405 / ORS 571</strain>
    </source>
</reference>
<reference evidence="1 2" key="5">
    <citation type="journal article" date="2010" name="Appl. Environ. Microbiol.">
        <title>phrR-like gene praR of Azorhizobium caulinodans ORS571 is essential for symbiosis with Sesbania rostrata and is involved in expression of reb genes.</title>
        <authorList>
            <person name="Akiba N."/>
            <person name="Aono T."/>
            <person name="Toyazaki H."/>
            <person name="Sato S."/>
            <person name="Oyaizu H."/>
        </authorList>
    </citation>
    <scope>NUCLEOTIDE SEQUENCE [LARGE SCALE GENOMIC DNA]</scope>
    <source>
        <strain evidence="2">ATCC 43989 / DSM 5975 / JCM 20966 / LMG 6465 / NBRC 14845 / NCIMB 13405 / ORS 571</strain>
    </source>
</reference>
<protein>
    <submittedName>
        <fullName evidence="1">Uncharacterized protein</fullName>
    </submittedName>
</protein>
<keyword evidence="2" id="KW-1185">Reference proteome</keyword>
<reference evidence="2" key="2">
    <citation type="submission" date="2007-04" db="EMBL/GenBank/DDBJ databases">
        <title>Complete genome sequence of the nitrogen-fixing bacterium Azorhizobium caulinodans ORS571.</title>
        <authorList>
            <person name="Lee K.B."/>
            <person name="Backer P.D."/>
            <person name="Aono T."/>
            <person name="Liu C.T."/>
            <person name="Suzuki S."/>
            <person name="Suzuki T."/>
            <person name="Kaneko T."/>
            <person name="Yamada M."/>
            <person name="Tabata S."/>
            <person name="Kupfer D.M."/>
            <person name="Najar F.Z."/>
            <person name="Wiley G.B."/>
            <person name="Roe B."/>
            <person name="Binnewies T."/>
            <person name="Ussery D."/>
            <person name="Vereecke D."/>
            <person name="Gevers D."/>
            <person name="Holsters M."/>
            <person name="Oyaizu H."/>
        </authorList>
    </citation>
    <scope>NUCLEOTIDE SEQUENCE [LARGE SCALE GENOMIC DNA]</scope>
    <source>
        <strain evidence="2">ATCC 43989 / DSM 5975 / JCM 20966 / LMG 6465 / NBRC 14845 / NCIMB 13405 / ORS 571</strain>
    </source>
</reference>
<dbReference type="EMBL" id="AP009384">
    <property type="protein sequence ID" value="BAF89570.1"/>
    <property type="molecule type" value="Genomic_DNA"/>
</dbReference>
<dbReference type="HOGENOM" id="CLU_2178401_0_0_5"/>
<accession>A8IF40</accession>
<dbReference type="Proteomes" id="UP000000270">
    <property type="component" value="Chromosome"/>
</dbReference>
<organism evidence="1 2">
    <name type="scientific">Azorhizobium caulinodans (strain ATCC 43989 / DSM 5975 / JCM 20966 / LMG 6465 / NBRC 14845 / NCIMB 13405 / ORS 571)</name>
    <dbReference type="NCBI Taxonomy" id="438753"/>
    <lineage>
        <taxon>Bacteria</taxon>
        <taxon>Pseudomonadati</taxon>
        <taxon>Pseudomonadota</taxon>
        <taxon>Alphaproteobacteria</taxon>
        <taxon>Hyphomicrobiales</taxon>
        <taxon>Xanthobacteraceae</taxon>
        <taxon>Azorhizobium</taxon>
    </lineage>
</organism>
<reference evidence="1 2" key="4">
    <citation type="journal article" date="2009" name="Appl. Environ. Microbiol.">
        <title>Comparative genome-wide transcriptional profiling of Azorhizobium caulinodans ORS571 grown under free-living and symbiotic conditions.</title>
        <authorList>
            <person name="Tsukada S."/>
            <person name="Aono T."/>
            <person name="Akiba N."/>
            <person name="Lee KB."/>
            <person name="Liu CT."/>
            <person name="Toyazaki H."/>
            <person name="Oyaizu H."/>
        </authorList>
    </citation>
    <scope>NUCLEOTIDE SEQUENCE [LARGE SCALE GENOMIC DNA]</scope>
    <source>
        <strain evidence="2">ATCC 43989 / DSM 5975 / JCM 20966 / LMG 6465 / NBRC 14845 / NCIMB 13405 / ORS 571</strain>
    </source>
</reference>
<gene>
    <name evidence="1" type="ordered locus">AZC_3572</name>
</gene>